<keyword evidence="3" id="KW-1185">Reference proteome</keyword>
<gene>
    <name evidence="2" type="ORF">QQX09_00525</name>
</gene>
<name>A0ABT8G5B7_9MICO</name>
<evidence type="ECO:0000313" key="3">
    <source>
        <dbReference type="Proteomes" id="UP001172728"/>
    </source>
</evidence>
<sequence length="295" mass="32582">MAILGGAVSDEIRNYHLGYARAVFTSLLDDVDGAVKVSWVAGTSITRHGRTWKITKVVEETDDYYYGRIGFLVPGQAETLDFDLEAKDFVHGEAPSGRVVPFILRKTDGLITYQLIPGVVRETTFTGALQALLNAPGSPYEWKILGLARQSDYSEWRASVKRIVAFEFRMQRPNPHYGGRPYVEKMVEGTHAEYVKISARARENDGLDDQSEIFQQALDHTIRNYGKATISGVLADGHESNWVKPQSQSGRVPSKRVVKGRGAHEAPSDLLVSQMPDASDVGALVETGPDEESDD</sequence>
<evidence type="ECO:0000256" key="1">
    <source>
        <dbReference type="SAM" id="MobiDB-lite"/>
    </source>
</evidence>
<proteinExistence type="predicted"/>
<dbReference type="InterPro" id="IPR031832">
    <property type="entry name" value="DUF4747"/>
</dbReference>
<dbReference type="RefSeq" id="WP_301130756.1">
    <property type="nucleotide sequence ID" value="NZ_JAUHPW010000001.1"/>
</dbReference>
<organism evidence="2 3">
    <name type="scientific">Demequina litoralis</name>
    <dbReference type="NCBI Taxonomy" id="3051660"/>
    <lineage>
        <taxon>Bacteria</taxon>
        <taxon>Bacillati</taxon>
        <taxon>Actinomycetota</taxon>
        <taxon>Actinomycetes</taxon>
        <taxon>Micrococcales</taxon>
        <taxon>Demequinaceae</taxon>
        <taxon>Demequina</taxon>
    </lineage>
</organism>
<feature type="region of interest" description="Disordered" evidence="1">
    <location>
        <begin position="241"/>
        <end position="295"/>
    </location>
</feature>
<dbReference type="EMBL" id="JAUHPW010000001">
    <property type="protein sequence ID" value="MDN4474331.1"/>
    <property type="molecule type" value="Genomic_DNA"/>
</dbReference>
<comment type="caution">
    <text evidence="2">The sequence shown here is derived from an EMBL/GenBank/DDBJ whole genome shotgun (WGS) entry which is preliminary data.</text>
</comment>
<reference evidence="2" key="1">
    <citation type="submission" date="2023-06" db="EMBL/GenBank/DDBJ databases">
        <title>Sysu t00192.</title>
        <authorList>
            <person name="Gao L."/>
            <person name="Fang B.-Z."/>
            <person name="Li W.-J."/>
        </authorList>
    </citation>
    <scope>NUCLEOTIDE SEQUENCE</scope>
    <source>
        <strain evidence="2">SYSU T00192</strain>
    </source>
</reference>
<evidence type="ECO:0000313" key="2">
    <source>
        <dbReference type="EMBL" id="MDN4474331.1"/>
    </source>
</evidence>
<dbReference type="Pfam" id="PF15931">
    <property type="entry name" value="DUF4747"/>
    <property type="match status" value="1"/>
</dbReference>
<accession>A0ABT8G5B7</accession>
<dbReference type="Proteomes" id="UP001172728">
    <property type="component" value="Unassembled WGS sequence"/>
</dbReference>
<protein>
    <submittedName>
        <fullName evidence="2">Uncharacterized protein</fullName>
    </submittedName>
</protein>